<dbReference type="InterPro" id="IPR052016">
    <property type="entry name" value="Bact_Sigma-Reg"/>
</dbReference>
<feature type="domain" description="PPM-type phosphatase" evidence="2">
    <location>
        <begin position="45"/>
        <end position="256"/>
    </location>
</feature>
<dbReference type="Pfam" id="PF07228">
    <property type="entry name" value="SpoIIE"/>
    <property type="match status" value="1"/>
</dbReference>
<dbReference type="KEGG" id="ssei:FJR45_01115"/>
<dbReference type="PANTHER" id="PTHR43156">
    <property type="entry name" value="STAGE II SPORULATION PROTEIN E-RELATED"/>
    <property type="match status" value="1"/>
</dbReference>
<proteinExistence type="predicted"/>
<name>A0A7M1AZ27_9BACT</name>
<evidence type="ECO:0000313" key="4">
    <source>
        <dbReference type="Proteomes" id="UP000593719"/>
    </source>
</evidence>
<dbReference type="InterPro" id="IPR001932">
    <property type="entry name" value="PPM-type_phosphatase-like_dom"/>
</dbReference>
<evidence type="ECO:0000256" key="1">
    <source>
        <dbReference type="ARBA" id="ARBA00022801"/>
    </source>
</evidence>
<dbReference type="Gene3D" id="3.60.40.10">
    <property type="entry name" value="PPM-type phosphatase domain"/>
    <property type="match status" value="1"/>
</dbReference>
<protein>
    <submittedName>
        <fullName evidence="3">SpoIIE family protein phosphatase</fullName>
    </submittedName>
</protein>
<dbReference type="GO" id="GO:0016791">
    <property type="term" value="F:phosphatase activity"/>
    <property type="evidence" value="ECO:0007669"/>
    <property type="project" value="TreeGrafter"/>
</dbReference>
<organism evidence="3 4">
    <name type="scientific">Sulfurimonas sediminis</name>
    <dbReference type="NCBI Taxonomy" id="2590020"/>
    <lineage>
        <taxon>Bacteria</taxon>
        <taxon>Pseudomonadati</taxon>
        <taxon>Campylobacterota</taxon>
        <taxon>Epsilonproteobacteria</taxon>
        <taxon>Campylobacterales</taxon>
        <taxon>Sulfurimonadaceae</taxon>
        <taxon>Sulfurimonas</taxon>
    </lineage>
</organism>
<sequence>MQEKSREKSLQEEKDAYASYQEELAFQKELNILRNDFYYKMIDSKEISLVDFFYQPLDTLSGDAYSARRINADKTFYFLVDGMGKGLSASLSAMAVTVFVNHLIDKMIEYENFSLDILIQESMDFMKPILLDEEALSVDYILFDNYSFELEYAKFAMPPFLLEDNANNVIKIKSNNPPMSKWSETYKIDNCSVKNIHKFLFYSDGIVENSTLEGVAYNSFIENDFIDSFTREEMKKHVLDKIATQEDDFTFIFINRLELNETTLISAKVFETSLDAVEEANSWYESICQNHCSGLAFNELFTNAYEHGNLGIDSEIKHQLLEQDKYFETLVSLEKECTKKITVKIYNIKTASAQYRVTQITDEGEGFDTNQLATIFRNSKKFNGRGVFVSRKNSMGIYYNSKGNSVLFLTKI</sequence>
<dbReference type="PANTHER" id="PTHR43156:SF14">
    <property type="entry name" value="PHOSPHOSERINE PHOSPHATASE RSBP"/>
    <property type="match status" value="1"/>
</dbReference>
<dbReference type="RefSeq" id="WP_193150983.1">
    <property type="nucleotide sequence ID" value="NZ_CP041235.1"/>
</dbReference>
<dbReference type="AlphaFoldDB" id="A0A7M1AZ27"/>
<accession>A0A7M1AZ27</accession>
<evidence type="ECO:0000259" key="2">
    <source>
        <dbReference type="SMART" id="SM00331"/>
    </source>
</evidence>
<dbReference type="EMBL" id="CP041235">
    <property type="protein sequence ID" value="QOP42625.1"/>
    <property type="molecule type" value="Genomic_DNA"/>
</dbReference>
<dbReference type="SMART" id="SM00331">
    <property type="entry name" value="PP2C_SIG"/>
    <property type="match status" value="1"/>
</dbReference>
<dbReference type="Proteomes" id="UP000593719">
    <property type="component" value="Chromosome"/>
</dbReference>
<keyword evidence="1" id="KW-0378">Hydrolase</keyword>
<keyword evidence="4" id="KW-1185">Reference proteome</keyword>
<reference evidence="3 4" key="1">
    <citation type="submission" date="2019-06" db="EMBL/GenBank/DDBJ databases">
        <title>Sulfurimonas gotlandica sp. nov., a chemoautotrophic and psychrotolerant epsilonproteobacterium isolated from a pelagic redoxcline, and an emended description of the genus Sulfurimonas.</title>
        <authorList>
            <person name="Wang S."/>
            <person name="Jiang L."/>
            <person name="Shao Z."/>
        </authorList>
    </citation>
    <scope>NUCLEOTIDE SEQUENCE [LARGE SCALE GENOMIC DNA]</scope>
    <source>
        <strain evidence="3 4">S2-6</strain>
    </source>
</reference>
<evidence type="ECO:0000313" key="3">
    <source>
        <dbReference type="EMBL" id="QOP42625.1"/>
    </source>
</evidence>
<gene>
    <name evidence="3" type="ORF">FJR45_01115</name>
</gene>
<dbReference type="InterPro" id="IPR036457">
    <property type="entry name" value="PPM-type-like_dom_sf"/>
</dbReference>